<evidence type="ECO:0000313" key="2">
    <source>
        <dbReference type="Proteomes" id="UP000009096"/>
    </source>
</evidence>
<dbReference type="VEuPathDB" id="FungiDB:FVEG_15107"/>
<name>W7LNL6_GIBM7</name>
<protein>
    <submittedName>
        <fullName evidence="1">Uncharacterized protein</fullName>
    </submittedName>
</protein>
<sequence length="118" mass="13015">MVTGDPWLGVPANWLLAYGAAEAERLPFRLYIHRGGRLRCNSALGEEELIDWLAGCSTRAESNLINGRLFLPVTRPIAMRPELPVDLEAQPPAGHVLDLHAKHWADAVKPETQARIGT</sequence>
<evidence type="ECO:0000313" key="1">
    <source>
        <dbReference type="EMBL" id="EWG40096.1"/>
    </source>
</evidence>
<keyword evidence="2" id="KW-1185">Reference proteome</keyword>
<dbReference type="EMBL" id="CM000582">
    <property type="protein sequence ID" value="EWG40096.1"/>
    <property type="molecule type" value="Genomic_DNA"/>
</dbReference>
<organism evidence="1 2">
    <name type="scientific">Gibberella moniliformis (strain M3125 / FGSC 7600)</name>
    <name type="common">Maize ear and stalk rot fungus</name>
    <name type="synonym">Fusarium verticillioides</name>
    <dbReference type="NCBI Taxonomy" id="334819"/>
    <lineage>
        <taxon>Eukaryota</taxon>
        <taxon>Fungi</taxon>
        <taxon>Dikarya</taxon>
        <taxon>Ascomycota</taxon>
        <taxon>Pezizomycotina</taxon>
        <taxon>Sordariomycetes</taxon>
        <taxon>Hypocreomycetidae</taxon>
        <taxon>Hypocreales</taxon>
        <taxon>Nectriaceae</taxon>
        <taxon>Fusarium</taxon>
        <taxon>Fusarium fujikuroi species complex</taxon>
    </lineage>
</organism>
<dbReference type="AlphaFoldDB" id="W7LNL6"/>
<reference evidence="1 2" key="1">
    <citation type="journal article" date="2010" name="Nature">
        <title>Comparative genomics reveals mobile pathogenicity chromosomes in Fusarium.</title>
        <authorList>
            <person name="Ma L.J."/>
            <person name="van der Does H.C."/>
            <person name="Borkovich K.A."/>
            <person name="Coleman J.J."/>
            <person name="Daboussi M.J."/>
            <person name="Di Pietro A."/>
            <person name="Dufresne M."/>
            <person name="Freitag M."/>
            <person name="Grabherr M."/>
            <person name="Henrissat B."/>
            <person name="Houterman P.M."/>
            <person name="Kang S."/>
            <person name="Shim W.B."/>
            <person name="Woloshuk C."/>
            <person name="Xie X."/>
            <person name="Xu J.R."/>
            <person name="Antoniw J."/>
            <person name="Baker S.E."/>
            <person name="Bluhm B.H."/>
            <person name="Breakspear A."/>
            <person name="Brown D.W."/>
            <person name="Butchko R.A."/>
            <person name="Chapman S."/>
            <person name="Coulson R."/>
            <person name="Coutinho P.M."/>
            <person name="Danchin E.G."/>
            <person name="Diener A."/>
            <person name="Gale L.R."/>
            <person name="Gardiner D.M."/>
            <person name="Goff S."/>
            <person name="Hammond-Kosack K.E."/>
            <person name="Hilburn K."/>
            <person name="Hua-Van A."/>
            <person name="Jonkers W."/>
            <person name="Kazan K."/>
            <person name="Kodira C.D."/>
            <person name="Koehrsen M."/>
            <person name="Kumar L."/>
            <person name="Lee Y.H."/>
            <person name="Li L."/>
            <person name="Manners J.M."/>
            <person name="Miranda-Saavedra D."/>
            <person name="Mukherjee M."/>
            <person name="Park G."/>
            <person name="Park J."/>
            <person name="Park S.Y."/>
            <person name="Proctor R.H."/>
            <person name="Regev A."/>
            <person name="Ruiz-Roldan M.C."/>
            <person name="Sain D."/>
            <person name="Sakthikumar S."/>
            <person name="Sykes S."/>
            <person name="Schwartz D.C."/>
            <person name="Turgeon B.G."/>
            <person name="Wapinski I."/>
            <person name="Yoder O."/>
            <person name="Young S."/>
            <person name="Zeng Q."/>
            <person name="Zhou S."/>
            <person name="Galagan J."/>
            <person name="Cuomo C.A."/>
            <person name="Kistler H.C."/>
            <person name="Rep M."/>
        </authorList>
    </citation>
    <scope>NUCLEOTIDE SEQUENCE [LARGE SCALE GENOMIC DNA]</scope>
    <source>
        <strain evidence="2">M3125 / FGSC 7600</strain>
    </source>
</reference>
<dbReference type="RefSeq" id="XP_018746287.1">
    <property type="nucleotide sequence ID" value="XM_018904199.1"/>
</dbReference>
<dbReference type="KEGG" id="fvr:FVEG_15107"/>
<dbReference type="EMBL" id="DS022244">
    <property type="protein sequence ID" value="EWG40096.1"/>
    <property type="molecule type" value="Genomic_DNA"/>
</dbReference>
<proteinExistence type="predicted"/>
<dbReference type="GeneID" id="30071983"/>
<dbReference type="Proteomes" id="UP000009096">
    <property type="component" value="Chromosome 5"/>
</dbReference>
<accession>W7LNL6</accession>
<gene>
    <name evidence="1" type="ORF">FVEG_15107</name>
</gene>